<organism evidence="1 2">
    <name type="scientific">Volvox africanus</name>
    <dbReference type="NCBI Taxonomy" id="51714"/>
    <lineage>
        <taxon>Eukaryota</taxon>
        <taxon>Viridiplantae</taxon>
        <taxon>Chlorophyta</taxon>
        <taxon>core chlorophytes</taxon>
        <taxon>Chlorophyceae</taxon>
        <taxon>CS clade</taxon>
        <taxon>Chlamydomonadales</taxon>
        <taxon>Volvocaceae</taxon>
        <taxon>Volvox</taxon>
    </lineage>
</organism>
<dbReference type="Proteomes" id="UP001165090">
    <property type="component" value="Unassembled WGS sequence"/>
</dbReference>
<evidence type="ECO:0000313" key="2">
    <source>
        <dbReference type="Proteomes" id="UP001165090"/>
    </source>
</evidence>
<proteinExistence type="predicted"/>
<protein>
    <submittedName>
        <fullName evidence="1">Uncharacterized protein</fullName>
    </submittedName>
</protein>
<comment type="caution">
    <text evidence="1">The sequence shown here is derived from an EMBL/GenBank/DDBJ whole genome shotgun (WGS) entry which is preliminary data.</text>
</comment>
<accession>A0ABQ5S9I3</accession>
<keyword evidence="2" id="KW-1185">Reference proteome</keyword>
<dbReference type="EMBL" id="BSDZ01000028">
    <property type="protein sequence ID" value="GLI66158.1"/>
    <property type="molecule type" value="Genomic_DNA"/>
</dbReference>
<gene>
    <name evidence="1" type="ORF">VaNZ11_009843</name>
</gene>
<evidence type="ECO:0000313" key="1">
    <source>
        <dbReference type="EMBL" id="GLI66158.1"/>
    </source>
</evidence>
<reference evidence="1 2" key="1">
    <citation type="journal article" date="2023" name="IScience">
        <title>Expanded male sex-determining region conserved during the evolution of homothallism in the green alga Volvox.</title>
        <authorList>
            <person name="Yamamoto K."/>
            <person name="Matsuzaki R."/>
            <person name="Mahakham W."/>
            <person name="Heman W."/>
            <person name="Sekimoto H."/>
            <person name="Kawachi M."/>
            <person name="Minakuchi Y."/>
            <person name="Toyoda A."/>
            <person name="Nozaki H."/>
        </authorList>
    </citation>
    <scope>NUCLEOTIDE SEQUENCE [LARGE SCALE GENOMIC DNA]</scope>
    <source>
        <strain evidence="1 2">NIES-4468</strain>
    </source>
</reference>
<name>A0ABQ5S9I3_9CHLO</name>
<sequence>SSRSPEEVRVRLEAGHHIHCMVIDFLPERPTHPTTALALASGGSVPGQLRVRRLHGWVRGPSVRTRFVMMLEMPLTDEGARCAVEVFNRCMLGRCVDGIHRCPADRADPQAKGGHVAFSVCIHAG</sequence>
<feature type="non-terminal residue" evidence="1">
    <location>
        <position position="1"/>
    </location>
</feature>